<evidence type="ECO:0000256" key="1">
    <source>
        <dbReference type="ARBA" id="ARBA00022723"/>
    </source>
</evidence>
<keyword evidence="2 7" id="KW-0863">Zinc-finger</keyword>
<dbReference type="SUPFAM" id="SSF90229">
    <property type="entry name" value="CCCH zinc finger"/>
    <property type="match status" value="1"/>
</dbReference>
<dbReference type="SUPFAM" id="SSF54928">
    <property type="entry name" value="RNA-binding domain, RBD"/>
    <property type="match status" value="1"/>
</dbReference>
<dbReference type="PANTHER" id="PTHR24009">
    <property type="entry name" value="RNA-BINDING (RRM/RBD/RNP MOTIFS)"/>
    <property type="match status" value="1"/>
</dbReference>
<dbReference type="EMBL" id="JAXIOK010000019">
    <property type="protein sequence ID" value="KAK4748948.1"/>
    <property type="molecule type" value="Genomic_DNA"/>
</dbReference>
<dbReference type="Pfam" id="PF23182">
    <property type="entry name" value="PABC_AtC3H46"/>
    <property type="match status" value="1"/>
</dbReference>
<evidence type="ECO:0000259" key="10">
    <source>
        <dbReference type="PROSITE" id="PS50103"/>
    </source>
</evidence>
<keyword evidence="5" id="KW-0238">DNA-binding</keyword>
<feature type="compositionally biased region" description="Low complexity" evidence="8">
    <location>
        <begin position="134"/>
        <end position="149"/>
    </location>
</feature>
<evidence type="ECO:0000313" key="11">
    <source>
        <dbReference type="EMBL" id="KAK4748948.1"/>
    </source>
</evidence>
<dbReference type="PROSITE" id="PS50103">
    <property type="entry name" value="ZF_C3H1"/>
    <property type="match status" value="1"/>
</dbReference>
<reference evidence="11 12" key="1">
    <citation type="journal article" date="2023" name="Hortic Res">
        <title>Pangenome of water caltrop reveals structural variations and asymmetric subgenome divergence after allopolyploidization.</title>
        <authorList>
            <person name="Zhang X."/>
            <person name="Chen Y."/>
            <person name="Wang L."/>
            <person name="Yuan Y."/>
            <person name="Fang M."/>
            <person name="Shi L."/>
            <person name="Lu R."/>
            <person name="Comes H.P."/>
            <person name="Ma Y."/>
            <person name="Chen Y."/>
            <person name="Huang G."/>
            <person name="Zhou Y."/>
            <person name="Zheng Z."/>
            <person name="Qiu Y."/>
        </authorList>
    </citation>
    <scope>NUCLEOTIDE SEQUENCE [LARGE SCALE GENOMIC DNA]</scope>
    <source>
        <tissue evidence="11">Roots</tissue>
    </source>
</reference>
<feature type="region of interest" description="Disordered" evidence="8">
    <location>
        <begin position="62"/>
        <end position="83"/>
    </location>
</feature>
<evidence type="ECO:0000256" key="6">
    <source>
        <dbReference type="PROSITE-ProRule" id="PRU00176"/>
    </source>
</evidence>
<proteinExistence type="predicted"/>
<keyword evidence="12" id="KW-1185">Reference proteome</keyword>
<gene>
    <name evidence="11" type="ORF">SAY87_015534</name>
</gene>
<evidence type="ECO:0000256" key="3">
    <source>
        <dbReference type="ARBA" id="ARBA00022833"/>
    </source>
</evidence>
<dbReference type="AlphaFoldDB" id="A0AAN7GR66"/>
<feature type="domain" description="RRM" evidence="9">
    <location>
        <begin position="330"/>
        <end position="407"/>
    </location>
</feature>
<dbReference type="PROSITE" id="PS50102">
    <property type="entry name" value="RRM"/>
    <property type="match status" value="1"/>
</dbReference>
<dbReference type="Gene3D" id="4.10.1000.10">
    <property type="entry name" value="Zinc finger, CCCH-type"/>
    <property type="match status" value="1"/>
</dbReference>
<evidence type="ECO:0000259" key="9">
    <source>
        <dbReference type="PROSITE" id="PS50102"/>
    </source>
</evidence>
<keyword evidence="1 7" id="KW-0479">Metal-binding</keyword>
<dbReference type="InterPro" id="IPR056276">
    <property type="entry name" value="AtC3H46-like_PABC-like"/>
</dbReference>
<feature type="domain" description="C3H1-type" evidence="10">
    <location>
        <begin position="210"/>
        <end position="232"/>
    </location>
</feature>
<name>A0AAN7GR66_9MYRT</name>
<evidence type="ECO:0000256" key="2">
    <source>
        <dbReference type="ARBA" id="ARBA00022771"/>
    </source>
</evidence>
<dbReference type="InterPro" id="IPR036855">
    <property type="entry name" value="Znf_CCCH_sf"/>
</dbReference>
<feature type="region of interest" description="Disordered" evidence="8">
    <location>
        <begin position="421"/>
        <end position="443"/>
    </location>
</feature>
<organism evidence="11 12">
    <name type="scientific">Trapa incisa</name>
    <dbReference type="NCBI Taxonomy" id="236973"/>
    <lineage>
        <taxon>Eukaryota</taxon>
        <taxon>Viridiplantae</taxon>
        <taxon>Streptophyta</taxon>
        <taxon>Embryophyta</taxon>
        <taxon>Tracheophyta</taxon>
        <taxon>Spermatophyta</taxon>
        <taxon>Magnoliopsida</taxon>
        <taxon>eudicotyledons</taxon>
        <taxon>Gunneridae</taxon>
        <taxon>Pentapetalae</taxon>
        <taxon>rosids</taxon>
        <taxon>malvids</taxon>
        <taxon>Myrtales</taxon>
        <taxon>Lythraceae</taxon>
        <taxon>Trapa</taxon>
    </lineage>
</organism>
<dbReference type="Pfam" id="PF00642">
    <property type="entry name" value="zf-CCCH"/>
    <property type="match status" value="1"/>
</dbReference>
<dbReference type="InterPro" id="IPR034365">
    <property type="entry name" value="AtC3H46-like_RRM"/>
</dbReference>
<dbReference type="FunFam" id="3.30.70.330:FF:000678">
    <property type="entry name" value="zinc finger CCCH domain-containing protein 53-like isoform X2"/>
    <property type="match status" value="1"/>
</dbReference>
<accession>A0AAN7GR66</accession>
<dbReference type="CDD" id="cd12458">
    <property type="entry name" value="RRM_AtC3H46_like"/>
    <property type="match status" value="1"/>
</dbReference>
<dbReference type="GO" id="GO:0008270">
    <property type="term" value="F:zinc ion binding"/>
    <property type="evidence" value="ECO:0007669"/>
    <property type="project" value="UniProtKB-KW"/>
</dbReference>
<feature type="region of interest" description="Disordered" evidence="8">
    <location>
        <begin position="124"/>
        <end position="152"/>
    </location>
</feature>
<dbReference type="Gene3D" id="3.30.70.330">
    <property type="match status" value="1"/>
</dbReference>
<dbReference type="SMART" id="SM00360">
    <property type="entry name" value="RRM"/>
    <property type="match status" value="1"/>
</dbReference>
<sequence>MDGYEATRMVFSRIKGLDPVNASKIMGLLLIQDHGDKEMIRLAFGPDTLLRSLILKARKDLGLPSNSPPTPSTPSFPSSFLSTDPISISRPNSRIISSCSRVSSPPSWADLSGGLQSADELSDISNGSSGGVLSGSSSSFPGNGSSDSSMVDGSQLQDQLSCLNDSSPLQLEMLSSPTGWCSPMHHLRSCSVNDMCLGSEDPSAEIGWKPCLFYARGFCKNGSSCRFLHGGIVGFPSTAELMGQCHELLRSKPVQQQQRLASLSQLTGGGSFAFPYSPKSLNLDLQHQQNDPRRVAAALTMGEDIYKHHERSRFERKDFLMSGMASPASRQIYLTFPADSIFKEEDVSNYFSRMYGPVQDVRIPYQQQRMFGFVTFVYSETVKLILAKGNPHFVCDARVLVKPYKEKGTIPDKYRKLQQQGMERSEFSPCGTPTGYDSRSGPFDGSRSFYKTQDMLWRQGIVGQADLQQALQFHSQKLMNLQLLDVKNHQYHRALYTGPQVPSTQPSNLFNQTFGPTPMSINPGSQEENGCSPLSATQVISDKQPIRPIVTSSSGNIPLYNDENFVEQSSLAENDDLFESLEQNLPDSPFASPIKASSWCNPAFSDAVTESSQKVPNCNNCMASLSLVPDTSTVDMPSFKSFNCQMARFSSGHGPIGVMHSGSSSQPTPLVCSLAQGQWTE</sequence>
<comment type="caution">
    <text evidence="11">The sequence shown here is derived from an EMBL/GenBank/DDBJ whole genome shotgun (WGS) entry which is preliminary data.</text>
</comment>
<evidence type="ECO:0000313" key="12">
    <source>
        <dbReference type="Proteomes" id="UP001345219"/>
    </source>
</evidence>
<feature type="zinc finger region" description="C3H1-type" evidence="7">
    <location>
        <begin position="210"/>
        <end position="232"/>
    </location>
</feature>
<evidence type="ECO:0000256" key="4">
    <source>
        <dbReference type="ARBA" id="ARBA00022884"/>
    </source>
</evidence>
<keyword evidence="3 7" id="KW-0862">Zinc</keyword>
<dbReference type="InterPro" id="IPR000504">
    <property type="entry name" value="RRM_dom"/>
</dbReference>
<keyword evidence="4 6" id="KW-0694">RNA-binding</keyword>
<evidence type="ECO:0000256" key="5">
    <source>
        <dbReference type="ARBA" id="ARBA00023125"/>
    </source>
</evidence>
<dbReference type="SMART" id="SM00356">
    <property type="entry name" value="ZnF_C3H1"/>
    <property type="match status" value="1"/>
</dbReference>
<dbReference type="InterPro" id="IPR000571">
    <property type="entry name" value="Znf_CCCH"/>
</dbReference>
<protein>
    <submittedName>
        <fullName evidence="11">Uncharacterized protein</fullName>
    </submittedName>
</protein>
<dbReference type="GO" id="GO:0003677">
    <property type="term" value="F:DNA binding"/>
    <property type="evidence" value="ECO:0007669"/>
    <property type="project" value="UniProtKB-KW"/>
</dbReference>
<evidence type="ECO:0000256" key="7">
    <source>
        <dbReference type="PROSITE-ProRule" id="PRU00723"/>
    </source>
</evidence>
<dbReference type="GO" id="GO:0003723">
    <property type="term" value="F:RNA binding"/>
    <property type="evidence" value="ECO:0007669"/>
    <property type="project" value="UniProtKB-UniRule"/>
</dbReference>
<evidence type="ECO:0000256" key="8">
    <source>
        <dbReference type="SAM" id="MobiDB-lite"/>
    </source>
</evidence>
<dbReference type="InterPro" id="IPR035979">
    <property type="entry name" value="RBD_domain_sf"/>
</dbReference>
<dbReference type="InterPro" id="IPR012677">
    <property type="entry name" value="Nucleotide-bd_a/b_plait_sf"/>
</dbReference>
<dbReference type="PANTHER" id="PTHR24009:SF3">
    <property type="entry name" value="RNA-BINDING (RRM_RBD_RNP MOTIFS) FAMILY PROTEIN-RELATED"/>
    <property type="match status" value="1"/>
</dbReference>
<dbReference type="Proteomes" id="UP001345219">
    <property type="component" value="Chromosome 12"/>
</dbReference>